<comment type="similarity">
    <text evidence="1">Belongs to the VapB family.</text>
</comment>
<evidence type="ECO:0000256" key="2">
    <source>
        <dbReference type="PROSITE-ProRule" id="PRU01076"/>
    </source>
</evidence>
<dbReference type="PROSITE" id="PS51740">
    <property type="entry name" value="SPOVT_ABRB"/>
    <property type="match status" value="1"/>
</dbReference>
<organism evidence="5">
    <name type="scientific">Candidatus Kentrum eta</name>
    <dbReference type="NCBI Taxonomy" id="2126337"/>
    <lineage>
        <taxon>Bacteria</taxon>
        <taxon>Pseudomonadati</taxon>
        <taxon>Pseudomonadota</taxon>
        <taxon>Gammaproteobacteria</taxon>
        <taxon>Candidatus Kentrum</taxon>
    </lineage>
</organism>
<dbReference type="EMBL" id="CAADFG010000140">
    <property type="protein sequence ID" value="VFJ98536.1"/>
    <property type="molecule type" value="Genomic_DNA"/>
</dbReference>
<evidence type="ECO:0000259" key="3">
    <source>
        <dbReference type="PROSITE" id="PS51740"/>
    </source>
</evidence>
<dbReference type="AlphaFoldDB" id="A0A450V1H8"/>
<protein>
    <submittedName>
        <fullName evidence="5">Virulence-associated protein VagC</fullName>
    </submittedName>
</protein>
<proteinExistence type="inferred from homology"/>
<dbReference type="Gene3D" id="2.10.260.10">
    <property type="match status" value="1"/>
</dbReference>
<reference evidence="5" key="1">
    <citation type="submission" date="2019-02" db="EMBL/GenBank/DDBJ databases">
        <authorList>
            <person name="Gruber-Vodicka R. H."/>
            <person name="Seah K. B. B."/>
        </authorList>
    </citation>
    <scope>NUCLEOTIDE SEQUENCE</scope>
    <source>
        <strain evidence="6">BECK_SA2B12</strain>
        <strain evidence="5">BECK_SA2B15</strain>
        <strain evidence="4">BECK_SA2B20</strain>
    </source>
</reference>
<name>A0A450V1H8_9GAMM</name>
<sequence>MAIAMATWRVATVPPLAPEPGCLRGHRFDNIYLLIYIVDHFATGWSHVIMLAQTARLFMNGNSQAVRLPREFRFPGNSVYIRRRDHEVILSSKPRTWEDFFGTPSAFGEDFLNERDNAPPQERGVF</sequence>
<evidence type="ECO:0000313" key="6">
    <source>
        <dbReference type="EMBL" id="VFK03504.1"/>
    </source>
</evidence>
<evidence type="ECO:0000313" key="5">
    <source>
        <dbReference type="EMBL" id="VFJ98536.1"/>
    </source>
</evidence>
<accession>A0A450V1H8</accession>
<dbReference type="PANTHER" id="PTHR37550:SF3">
    <property type="entry name" value="ANTITOXIN VAPB1"/>
    <property type="match status" value="1"/>
</dbReference>
<evidence type="ECO:0000256" key="1">
    <source>
        <dbReference type="ARBA" id="ARBA00007924"/>
    </source>
</evidence>
<dbReference type="GO" id="GO:0003677">
    <property type="term" value="F:DNA binding"/>
    <property type="evidence" value="ECO:0007669"/>
    <property type="project" value="UniProtKB-UniRule"/>
</dbReference>
<dbReference type="NCBIfam" id="NF040493">
    <property type="entry name" value="TA_anti_VapB"/>
    <property type="match status" value="1"/>
</dbReference>
<gene>
    <name evidence="5" type="ORF">BECKH772A_GA0070896_101406</name>
    <name evidence="4" type="ORF">BECKH772B_GA0070898_101346</name>
    <name evidence="6" type="ORF">BECKH772C_GA0070978_101327</name>
</gene>
<keyword evidence="2" id="KW-0238">DNA-binding</keyword>
<dbReference type="SMART" id="SM00966">
    <property type="entry name" value="SpoVT_AbrB"/>
    <property type="match status" value="1"/>
</dbReference>
<evidence type="ECO:0000313" key="4">
    <source>
        <dbReference type="EMBL" id="VFJ98438.1"/>
    </source>
</evidence>
<dbReference type="InterPro" id="IPR047976">
    <property type="entry name" value="Anti_VapB2-like"/>
</dbReference>
<dbReference type="SUPFAM" id="SSF89447">
    <property type="entry name" value="AbrB/MazE/MraZ-like"/>
    <property type="match status" value="1"/>
</dbReference>
<feature type="domain" description="SpoVT-AbrB" evidence="3">
    <location>
        <begin position="55"/>
        <end position="95"/>
    </location>
</feature>
<dbReference type="Pfam" id="PF04014">
    <property type="entry name" value="MazE_antitoxin"/>
    <property type="match status" value="1"/>
</dbReference>
<dbReference type="InterPro" id="IPR037914">
    <property type="entry name" value="SpoVT-AbrB_sf"/>
</dbReference>
<dbReference type="PANTHER" id="PTHR37550">
    <property type="entry name" value="ANTITOXIN VAPB1"/>
    <property type="match status" value="1"/>
</dbReference>
<dbReference type="EMBL" id="CAADFJ010000132">
    <property type="protein sequence ID" value="VFK03504.1"/>
    <property type="molecule type" value="Genomic_DNA"/>
</dbReference>
<dbReference type="EMBL" id="CAADFI010000134">
    <property type="protein sequence ID" value="VFJ98438.1"/>
    <property type="molecule type" value="Genomic_DNA"/>
</dbReference>
<dbReference type="InterPro" id="IPR051734">
    <property type="entry name" value="VapB_TA_antitoxins"/>
</dbReference>
<dbReference type="InterPro" id="IPR007159">
    <property type="entry name" value="SpoVT-AbrB_dom"/>
</dbReference>